<gene>
    <name evidence="1" type="ORF">COU95_03545</name>
</gene>
<reference evidence="2" key="1">
    <citation type="submission" date="2017-09" db="EMBL/GenBank/DDBJ databases">
        <title>Depth-based differentiation of microbial function through sediment-hosted aquifers and enrichment of novel symbionts in the deep terrestrial subsurface.</title>
        <authorList>
            <person name="Probst A.J."/>
            <person name="Ladd B."/>
            <person name="Jarett J.K."/>
            <person name="Geller-Mcgrath D.E."/>
            <person name="Sieber C.M.K."/>
            <person name="Emerson J.B."/>
            <person name="Anantharaman K."/>
            <person name="Thomas B.C."/>
            <person name="Malmstrom R."/>
            <person name="Stieglmeier M."/>
            <person name="Klingl A."/>
            <person name="Woyke T."/>
            <person name="Ryan C.M."/>
            <person name="Banfield J.F."/>
        </authorList>
    </citation>
    <scope>NUCLEOTIDE SEQUENCE [LARGE SCALE GENOMIC DNA]</scope>
</reference>
<evidence type="ECO:0000313" key="2">
    <source>
        <dbReference type="Proteomes" id="UP000231474"/>
    </source>
</evidence>
<sequence>METIFISPTKGKLTTEKVVSEIVDFIGEDKQVSYTLVIGTDSQERRLNGVREVNFVTAVVIHRHGKGGRYFWTRTKKQKIYSLRDKIYAETLASLELAQNLVPLLKNSLYPLAPYDLEIHIDVGEVGPTREMIKEVVGMVAGNGFTAKTKPESYGAFVVADKHT</sequence>
<dbReference type="Pfam" id="PF04308">
    <property type="entry name" value="RNaseH_like"/>
    <property type="match status" value="1"/>
</dbReference>
<evidence type="ECO:0000313" key="1">
    <source>
        <dbReference type="EMBL" id="PJE67243.1"/>
    </source>
</evidence>
<dbReference type="EMBL" id="PFEK01000067">
    <property type="protein sequence ID" value="PJE67243.1"/>
    <property type="molecule type" value="Genomic_DNA"/>
</dbReference>
<accession>A0A2M8L2V0</accession>
<comment type="caution">
    <text evidence="1">The sequence shown here is derived from an EMBL/GenBank/DDBJ whole genome shotgun (WGS) entry which is preliminary data.</text>
</comment>
<dbReference type="Proteomes" id="UP000231474">
    <property type="component" value="Unassembled WGS sequence"/>
</dbReference>
<protein>
    <submittedName>
        <fullName evidence="1">Uncharacterized protein</fullName>
    </submittedName>
</protein>
<name>A0A2M8L2V0_9BACT</name>
<organism evidence="1 2">
    <name type="scientific">Candidatus Shapirobacteria bacterium CG10_big_fil_rev_8_21_14_0_10_40_9</name>
    <dbReference type="NCBI Taxonomy" id="1974888"/>
    <lineage>
        <taxon>Bacteria</taxon>
        <taxon>Candidatus Shapironibacteriota</taxon>
    </lineage>
</organism>
<dbReference type="PANTHER" id="PTHR39961">
    <property type="entry name" value="HYPOTHETICAL CYTOSOLIC PROTEIN"/>
    <property type="match status" value="1"/>
</dbReference>
<dbReference type="AlphaFoldDB" id="A0A2M8L2V0"/>
<proteinExistence type="predicted"/>
<dbReference type="InterPro" id="IPR007405">
    <property type="entry name" value="Phage_KVP40_Orf299"/>
</dbReference>
<dbReference type="PANTHER" id="PTHR39961:SF1">
    <property type="entry name" value="DUF458 DOMAIN-CONTAINING PROTEIN"/>
    <property type="match status" value="1"/>
</dbReference>